<keyword evidence="5" id="KW-1185">Reference proteome</keyword>
<name>A0A7J7DUL4_TRIWF</name>
<evidence type="ECO:0000313" key="5">
    <source>
        <dbReference type="Proteomes" id="UP000593562"/>
    </source>
</evidence>
<keyword evidence="1" id="KW-0175">Coiled coil</keyword>
<gene>
    <name evidence="4" type="ORF">HS088_TW03G00394</name>
</gene>
<dbReference type="AlphaFoldDB" id="A0A7J7DUL4"/>
<feature type="region of interest" description="Disordered" evidence="2">
    <location>
        <begin position="68"/>
        <end position="154"/>
    </location>
</feature>
<sequence length="295" mass="34433">MFNRETLWVWLNGQERAARSLFHKTYNHQFKYEHCWLVLRSCSKWQQYSAESKAGIEVGLDKRGPFVDTMSDRNVGGSHGDDMEREVTETGLPDHNFQPTFPETPITDESPFQASNGNGNERNDEDQRPIGTKAAKEAKQRKKSRKGEASSQVSESINAGFHEMIETSRSNWELLVKNREDTRREKIEFDRQRHEDDKKAYEEERQLTMKAKKSKIMRNMAGITKDLISARRELRHVQSETEYRQLNALVAALEVELEAEMEDMKKDKNVEVVRPPIHTVEHGTQPLNLDWRQCW</sequence>
<dbReference type="InterPro" id="IPR029466">
    <property type="entry name" value="NAM-associated_C"/>
</dbReference>
<dbReference type="Proteomes" id="UP000593562">
    <property type="component" value="Unassembled WGS sequence"/>
</dbReference>
<evidence type="ECO:0000259" key="3">
    <source>
        <dbReference type="Pfam" id="PF14303"/>
    </source>
</evidence>
<dbReference type="Pfam" id="PF14303">
    <property type="entry name" value="NAM-associated"/>
    <property type="match status" value="1"/>
</dbReference>
<feature type="compositionally biased region" description="Basic and acidic residues" evidence="2">
    <location>
        <begin position="79"/>
        <end position="88"/>
    </location>
</feature>
<evidence type="ECO:0000313" key="4">
    <source>
        <dbReference type="EMBL" id="KAF5750062.1"/>
    </source>
</evidence>
<feature type="domain" description="No apical meristem-associated C-terminal" evidence="3">
    <location>
        <begin position="29"/>
        <end position="217"/>
    </location>
</feature>
<reference evidence="4 5" key="1">
    <citation type="journal article" date="2020" name="Nat. Commun.">
        <title>Genome of Tripterygium wilfordii and identification of cytochrome P450 involved in triptolide biosynthesis.</title>
        <authorList>
            <person name="Tu L."/>
            <person name="Su P."/>
            <person name="Zhang Z."/>
            <person name="Gao L."/>
            <person name="Wang J."/>
            <person name="Hu T."/>
            <person name="Zhou J."/>
            <person name="Zhang Y."/>
            <person name="Zhao Y."/>
            <person name="Liu Y."/>
            <person name="Song Y."/>
            <person name="Tong Y."/>
            <person name="Lu Y."/>
            <person name="Yang J."/>
            <person name="Xu C."/>
            <person name="Jia M."/>
            <person name="Peters R.J."/>
            <person name="Huang L."/>
            <person name="Gao W."/>
        </authorList>
    </citation>
    <scope>NUCLEOTIDE SEQUENCE [LARGE SCALE GENOMIC DNA]</scope>
    <source>
        <strain evidence="5">cv. XIE 37</strain>
        <tissue evidence="4">Leaf</tissue>
    </source>
</reference>
<dbReference type="PANTHER" id="PTHR45224:SF16">
    <property type="entry name" value="OS01G0527900 PROTEIN"/>
    <property type="match status" value="1"/>
</dbReference>
<evidence type="ECO:0000256" key="2">
    <source>
        <dbReference type="SAM" id="MobiDB-lite"/>
    </source>
</evidence>
<accession>A0A7J7DUL4</accession>
<dbReference type="EMBL" id="JAAARO010000003">
    <property type="protein sequence ID" value="KAF5750062.1"/>
    <property type="molecule type" value="Genomic_DNA"/>
</dbReference>
<feature type="coiled-coil region" evidence="1">
    <location>
        <begin position="184"/>
        <end position="211"/>
    </location>
</feature>
<proteinExistence type="predicted"/>
<feature type="compositionally biased region" description="Basic and acidic residues" evidence="2">
    <location>
        <begin position="121"/>
        <end position="138"/>
    </location>
</feature>
<organism evidence="4 5">
    <name type="scientific">Tripterygium wilfordii</name>
    <name type="common">Thunder God vine</name>
    <dbReference type="NCBI Taxonomy" id="458696"/>
    <lineage>
        <taxon>Eukaryota</taxon>
        <taxon>Viridiplantae</taxon>
        <taxon>Streptophyta</taxon>
        <taxon>Embryophyta</taxon>
        <taxon>Tracheophyta</taxon>
        <taxon>Spermatophyta</taxon>
        <taxon>Magnoliopsida</taxon>
        <taxon>eudicotyledons</taxon>
        <taxon>Gunneridae</taxon>
        <taxon>Pentapetalae</taxon>
        <taxon>rosids</taxon>
        <taxon>fabids</taxon>
        <taxon>Celastrales</taxon>
        <taxon>Celastraceae</taxon>
        <taxon>Tripterygium</taxon>
    </lineage>
</organism>
<feature type="coiled-coil region" evidence="1">
    <location>
        <begin position="236"/>
        <end position="270"/>
    </location>
</feature>
<comment type="caution">
    <text evidence="4">The sequence shown here is derived from an EMBL/GenBank/DDBJ whole genome shotgun (WGS) entry which is preliminary data.</text>
</comment>
<dbReference type="PANTHER" id="PTHR45224">
    <property type="entry name" value="OS01G0527900 PROTEIN-RELATED"/>
    <property type="match status" value="1"/>
</dbReference>
<dbReference type="InParanoid" id="A0A7J7DUL4"/>
<evidence type="ECO:0000256" key="1">
    <source>
        <dbReference type="SAM" id="Coils"/>
    </source>
</evidence>
<protein>
    <recommendedName>
        <fullName evidence="3">No apical meristem-associated C-terminal domain-containing protein</fullName>
    </recommendedName>
</protein>
<feature type="compositionally biased region" description="Polar residues" evidence="2">
    <location>
        <begin position="110"/>
        <end position="120"/>
    </location>
</feature>